<organism evidence="3 4">
    <name type="scientific">Oxynema aestuarii AP17</name>
    <dbReference type="NCBI Taxonomy" id="2064643"/>
    <lineage>
        <taxon>Bacteria</taxon>
        <taxon>Bacillati</taxon>
        <taxon>Cyanobacteriota</taxon>
        <taxon>Cyanophyceae</taxon>
        <taxon>Oscillatoriophycideae</taxon>
        <taxon>Oscillatoriales</taxon>
        <taxon>Oscillatoriaceae</taxon>
        <taxon>Oxynema</taxon>
        <taxon>Oxynema aestuarii</taxon>
    </lineage>
</organism>
<dbReference type="AlphaFoldDB" id="A0A6H1TZH2"/>
<proteinExistence type="predicted"/>
<dbReference type="EMBL" id="CP051167">
    <property type="protein sequence ID" value="QIZ71805.1"/>
    <property type="molecule type" value="Genomic_DNA"/>
</dbReference>
<dbReference type="Pfam" id="PF06051">
    <property type="entry name" value="DUF928"/>
    <property type="match status" value="1"/>
</dbReference>
<feature type="region of interest" description="Disordered" evidence="1">
    <location>
        <begin position="36"/>
        <end position="205"/>
    </location>
</feature>
<evidence type="ECO:0000256" key="1">
    <source>
        <dbReference type="SAM" id="MobiDB-lite"/>
    </source>
</evidence>
<accession>A0A6H1TZH2</accession>
<feature type="signal peptide" evidence="2">
    <location>
        <begin position="1"/>
        <end position="25"/>
    </location>
</feature>
<gene>
    <name evidence="3" type="ORF">HCG48_15460</name>
</gene>
<protein>
    <submittedName>
        <fullName evidence="3">DUF928 domain-containing protein</fullName>
    </submittedName>
</protein>
<dbReference type="Proteomes" id="UP000500857">
    <property type="component" value="Chromosome"/>
</dbReference>
<dbReference type="InterPro" id="IPR010328">
    <property type="entry name" value="DUF928"/>
</dbReference>
<sequence>MKRLKLYFSYPLLLFSVAGSLLWLAAASEAARAGDRHAPSDWSAPSRGQISLNFQPPGDAAPLDTTGGGTRGTVNFKPPGDAAPANSLGGGTRGNINFQAPGDAAPNNSASGGTRGNVGFQAPGDAAPNNSASGGTRGNVGFQAPGDAAPNNSASGGTRGNVGFEAPGEAAPSNSASGGTRGNVGFEPPGEGAPSNSVSGGTRSEALAEVKPLLPSTQHGRTVSARPTIFVYVPPTDARQVFFSLQDQYRNHHYQTVVEISGRGGIVSVTLPEDAPELEIGKDYVWFFAPIQPGEPLGPDTYKVTGWVKRVESPSSENARVSANPMQQATTYAESGIWYDTLSVLAAAKQAQPEEATWVEEWHDLLEQVGLEAIASQPFSDRL</sequence>
<evidence type="ECO:0000313" key="3">
    <source>
        <dbReference type="EMBL" id="QIZ71805.1"/>
    </source>
</evidence>
<reference evidence="3 4" key="1">
    <citation type="submission" date="2020-04" db="EMBL/GenBank/DDBJ databases">
        <authorList>
            <person name="Basu S."/>
            <person name="Maruthanayagam V."/>
            <person name="Chakraborty S."/>
            <person name="Pramanik A."/>
            <person name="Mukherjee J."/>
            <person name="Brink B."/>
        </authorList>
    </citation>
    <scope>NUCLEOTIDE SEQUENCE [LARGE SCALE GENOMIC DNA]</scope>
    <source>
        <strain evidence="3 4">AP17</strain>
    </source>
</reference>
<keyword evidence="4" id="KW-1185">Reference proteome</keyword>
<keyword evidence="2" id="KW-0732">Signal</keyword>
<dbReference type="KEGG" id="oxy:HCG48_15460"/>
<evidence type="ECO:0000256" key="2">
    <source>
        <dbReference type="SAM" id="SignalP"/>
    </source>
</evidence>
<feature type="chain" id="PRO_5026211703" evidence="2">
    <location>
        <begin position="26"/>
        <end position="383"/>
    </location>
</feature>
<dbReference type="RefSeq" id="WP_168569957.1">
    <property type="nucleotide sequence ID" value="NZ_CP051167.1"/>
</dbReference>
<name>A0A6H1TZH2_9CYAN</name>
<evidence type="ECO:0000313" key="4">
    <source>
        <dbReference type="Proteomes" id="UP000500857"/>
    </source>
</evidence>